<dbReference type="GO" id="GO:0030915">
    <property type="term" value="C:Smc5-Smc6 complex"/>
    <property type="evidence" value="ECO:0007669"/>
    <property type="project" value="InterPro"/>
</dbReference>
<accession>A0A9W6AJV7</accession>
<dbReference type="GO" id="GO:0008270">
    <property type="term" value="F:zinc ion binding"/>
    <property type="evidence" value="ECO:0007669"/>
    <property type="project" value="UniProtKB-KW"/>
</dbReference>
<dbReference type="CDD" id="cd16651">
    <property type="entry name" value="SPL-RING_NSE2"/>
    <property type="match status" value="1"/>
</dbReference>
<dbReference type="PANTHER" id="PTHR21330:SF1">
    <property type="entry name" value="E3 SUMO-PROTEIN LIGASE NSE2"/>
    <property type="match status" value="1"/>
</dbReference>
<evidence type="ECO:0000256" key="3">
    <source>
        <dbReference type="ARBA" id="ARBA00008212"/>
    </source>
</evidence>
<dbReference type="PROSITE" id="PS51044">
    <property type="entry name" value="ZF_SP_RING"/>
    <property type="match status" value="1"/>
</dbReference>
<dbReference type="SUPFAM" id="SSF57850">
    <property type="entry name" value="RING/U-box"/>
    <property type="match status" value="1"/>
</dbReference>
<evidence type="ECO:0000256" key="6">
    <source>
        <dbReference type="ARBA" id="ARBA00022771"/>
    </source>
</evidence>
<dbReference type="GO" id="GO:0016925">
    <property type="term" value="P:protein sumoylation"/>
    <property type="evidence" value="ECO:0007669"/>
    <property type="project" value="TreeGrafter"/>
</dbReference>
<dbReference type="InterPro" id="IPR004181">
    <property type="entry name" value="Znf_MIZ"/>
</dbReference>
<feature type="region of interest" description="Disordered" evidence="11">
    <location>
        <begin position="269"/>
        <end position="336"/>
    </location>
</feature>
<feature type="compositionally biased region" description="Low complexity" evidence="11">
    <location>
        <begin position="298"/>
        <end position="321"/>
    </location>
</feature>
<evidence type="ECO:0000256" key="8">
    <source>
        <dbReference type="ARBA" id="ARBA00022833"/>
    </source>
</evidence>
<organism evidence="13 14">
    <name type="scientific">Aspergillus tubingensis</name>
    <dbReference type="NCBI Taxonomy" id="5068"/>
    <lineage>
        <taxon>Eukaryota</taxon>
        <taxon>Fungi</taxon>
        <taxon>Dikarya</taxon>
        <taxon>Ascomycota</taxon>
        <taxon>Pezizomycotina</taxon>
        <taxon>Eurotiomycetes</taxon>
        <taxon>Eurotiomycetidae</taxon>
        <taxon>Eurotiales</taxon>
        <taxon>Aspergillaceae</taxon>
        <taxon>Aspergillus</taxon>
        <taxon>Aspergillus subgen. Circumdati</taxon>
    </lineage>
</organism>
<dbReference type="InterPro" id="IPR026846">
    <property type="entry name" value="Nse2(Mms21)"/>
</dbReference>
<sequence>MPKRSRPPPTPRARERESTPPLPPYEPPTSTLTTLSHQPTTAPALSALLATHTSSTLKTHLQHAQEKLTDAAGEINERLTDAKERSKKARERRRNLRSHTSGNNNNDGGEGDGSEEEEEEEEGGIEEFEERVNATTKILEETIRGVIDKEVRGEEVGRVIAGLEGGVVERMRVRGVRRSQRGVRLRRRRRGLRGDDEEEDGSEEEEGEEEEGVDVDEDEEGAVPFLAQFEEELQGKMEEYNGLSLTRRYTTNNSYIGFYKIIHEAKHIGDEIPPPPHPSTWFSHLEDHHPHSQPPSHHPSTSTTTTTTSASTRQTKTTTTRSHPRHPSPSASEDDEIAIQTERISLKCPLTLLPFRDPVSSTKCPHSFEREAIFTMIGGSNQMVPDPRGSSGSSGSISAGGGGGRARKRVRSVKCPVCEVQLTEFDLRSDPVLVRRVKRAEMAELREREREMLGESQDHDGDGQDDDGGGGGGKRKRSGRRGSAVEVDDGDDDDDGESGDDEGEKRIRVKRERGMSVAAAAAAARIKQERAESMVDVEEVDLDGEEEGEGYDSMYDE</sequence>
<evidence type="ECO:0000259" key="12">
    <source>
        <dbReference type="PROSITE" id="PS51044"/>
    </source>
</evidence>
<dbReference type="GO" id="GO:0061665">
    <property type="term" value="F:SUMO ligase activity"/>
    <property type="evidence" value="ECO:0007669"/>
    <property type="project" value="TreeGrafter"/>
</dbReference>
<feature type="compositionally biased region" description="Basic residues" evidence="11">
    <location>
        <begin position="85"/>
        <end position="97"/>
    </location>
</feature>
<keyword evidence="7" id="KW-0833">Ubl conjugation pathway</keyword>
<feature type="region of interest" description="Disordered" evidence="11">
    <location>
        <begin position="1"/>
        <end position="133"/>
    </location>
</feature>
<comment type="subcellular location">
    <subcellularLocation>
        <location evidence="1">Nucleus</location>
    </subcellularLocation>
</comment>
<feature type="region of interest" description="Disordered" evidence="11">
    <location>
        <begin position="449"/>
        <end position="514"/>
    </location>
</feature>
<comment type="pathway">
    <text evidence="2">Protein modification; protein sumoylation.</text>
</comment>
<feature type="compositionally biased region" description="Acidic residues" evidence="11">
    <location>
        <begin position="109"/>
        <end position="129"/>
    </location>
</feature>
<dbReference type="GO" id="GO:0000724">
    <property type="term" value="P:double-strand break repair via homologous recombination"/>
    <property type="evidence" value="ECO:0007669"/>
    <property type="project" value="InterPro"/>
</dbReference>
<evidence type="ECO:0000256" key="4">
    <source>
        <dbReference type="ARBA" id="ARBA00022679"/>
    </source>
</evidence>
<evidence type="ECO:0000256" key="9">
    <source>
        <dbReference type="ARBA" id="ARBA00023242"/>
    </source>
</evidence>
<feature type="compositionally biased region" description="Low complexity" evidence="11">
    <location>
        <begin position="388"/>
        <end position="397"/>
    </location>
</feature>
<feature type="region of interest" description="Disordered" evidence="11">
    <location>
        <begin position="526"/>
        <end position="557"/>
    </location>
</feature>
<evidence type="ECO:0000256" key="2">
    <source>
        <dbReference type="ARBA" id="ARBA00004718"/>
    </source>
</evidence>
<protein>
    <recommendedName>
        <fullName evidence="12">SP-RING-type domain-containing protein</fullName>
    </recommendedName>
</protein>
<feature type="compositionally biased region" description="Basic and acidic residues" evidence="11">
    <location>
        <begin position="449"/>
        <end position="462"/>
    </location>
</feature>
<keyword evidence="4" id="KW-0808">Transferase</keyword>
<feature type="compositionally biased region" description="Low complexity" evidence="11">
    <location>
        <begin position="28"/>
        <end position="59"/>
    </location>
</feature>
<feature type="compositionally biased region" description="Basic and acidic residues" evidence="11">
    <location>
        <begin position="63"/>
        <end position="84"/>
    </location>
</feature>
<dbReference type="InterPro" id="IPR013083">
    <property type="entry name" value="Znf_RING/FYVE/PHD"/>
</dbReference>
<dbReference type="PANTHER" id="PTHR21330">
    <property type="entry name" value="E3 SUMO-PROTEIN LIGASE NSE2"/>
    <property type="match status" value="1"/>
</dbReference>
<dbReference type="EMBL" id="BRPE01000002">
    <property type="protein sequence ID" value="GLA81574.1"/>
    <property type="molecule type" value="Genomic_DNA"/>
</dbReference>
<evidence type="ECO:0000256" key="1">
    <source>
        <dbReference type="ARBA" id="ARBA00004123"/>
    </source>
</evidence>
<feature type="region of interest" description="Disordered" evidence="11">
    <location>
        <begin position="379"/>
        <end position="410"/>
    </location>
</feature>
<feature type="domain" description="SP-RING-type" evidence="12">
    <location>
        <begin position="333"/>
        <end position="442"/>
    </location>
</feature>
<comment type="similarity">
    <text evidence="3">Belongs to the NSE2 family.</text>
</comment>
<evidence type="ECO:0000256" key="11">
    <source>
        <dbReference type="SAM" id="MobiDB-lite"/>
    </source>
</evidence>
<evidence type="ECO:0000256" key="5">
    <source>
        <dbReference type="ARBA" id="ARBA00022723"/>
    </source>
</evidence>
<keyword evidence="5" id="KW-0479">Metal-binding</keyword>
<dbReference type="Pfam" id="PF11789">
    <property type="entry name" value="zf-Nse"/>
    <property type="match status" value="1"/>
</dbReference>
<evidence type="ECO:0000256" key="10">
    <source>
        <dbReference type="PROSITE-ProRule" id="PRU00452"/>
    </source>
</evidence>
<dbReference type="GO" id="GO:0005634">
    <property type="term" value="C:nucleus"/>
    <property type="evidence" value="ECO:0007669"/>
    <property type="project" value="UniProtKB-SubCell"/>
</dbReference>
<gene>
    <name evidence="13" type="ORF">AtubIFM56815_005231</name>
</gene>
<name>A0A9W6AJV7_ASPTU</name>
<dbReference type="Gene3D" id="3.30.40.10">
    <property type="entry name" value="Zinc/RING finger domain, C3HC4 (zinc finger)"/>
    <property type="match status" value="1"/>
</dbReference>
<keyword evidence="9" id="KW-0539">Nucleus</keyword>
<feature type="compositionally biased region" description="Acidic residues" evidence="11">
    <location>
        <begin position="535"/>
        <end position="557"/>
    </location>
</feature>
<comment type="caution">
    <text evidence="13">The sequence shown here is derived from an EMBL/GenBank/DDBJ whole genome shotgun (WGS) entry which is preliminary data.</text>
</comment>
<feature type="compositionally biased region" description="Acidic residues" evidence="11">
    <location>
        <begin position="486"/>
        <end position="502"/>
    </location>
</feature>
<keyword evidence="6 10" id="KW-0863">Zinc-finger</keyword>
<reference evidence="13" key="1">
    <citation type="submission" date="2022-07" db="EMBL/GenBank/DDBJ databases">
        <title>Taxonomy of Aspergillus series Nigri: significant species reduction supported by multi-species coalescent approaches.</title>
        <authorList>
            <person name="Bian C."/>
            <person name="Kusuya Y."/>
            <person name="Sklenar F."/>
            <person name="D'hooge E."/>
            <person name="Yaguchi T."/>
            <person name="Takahashi H."/>
            <person name="Hubka V."/>
        </authorList>
    </citation>
    <scope>NUCLEOTIDE SEQUENCE</scope>
    <source>
        <strain evidence="13">IFM 56815</strain>
    </source>
</reference>
<keyword evidence="8" id="KW-0862">Zinc</keyword>
<feature type="region of interest" description="Disordered" evidence="11">
    <location>
        <begin position="185"/>
        <end position="220"/>
    </location>
</feature>
<proteinExistence type="inferred from homology"/>
<evidence type="ECO:0000256" key="7">
    <source>
        <dbReference type="ARBA" id="ARBA00022786"/>
    </source>
</evidence>
<dbReference type="Proteomes" id="UP001144157">
    <property type="component" value="Unassembled WGS sequence"/>
</dbReference>
<evidence type="ECO:0000313" key="13">
    <source>
        <dbReference type="EMBL" id="GLA81574.1"/>
    </source>
</evidence>
<evidence type="ECO:0000313" key="14">
    <source>
        <dbReference type="Proteomes" id="UP001144157"/>
    </source>
</evidence>
<dbReference type="AlphaFoldDB" id="A0A9W6AJV7"/>
<feature type="compositionally biased region" description="Acidic residues" evidence="11">
    <location>
        <begin position="195"/>
        <end position="220"/>
    </location>
</feature>